<dbReference type="RefSeq" id="WP_090842624.1">
    <property type="nucleotide sequence ID" value="NZ_FNIL01000004.1"/>
</dbReference>
<dbReference type="SUPFAM" id="SSF53474">
    <property type="entry name" value="alpha/beta-Hydrolases"/>
    <property type="match status" value="1"/>
</dbReference>
<dbReference type="Pfam" id="PF12697">
    <property type="entry name" value="Abhydrolase_6"/>
    <property type="match status" value="1"/>
</dbReference>
<proteinExistence type="predicted"/>
<dbReference type="STRING" id="745820.SAMN04488053_104191"/>
<dbReference type="Proteomes" id="UP000198778">
    <property type="component" value="Unassembled WGS sequence"/>
</dbReference>
<dbReference type="InterPro" id="IPR050228">
    <property type="entry name" value="Carboxylesterase_BioH"/>
</dbReference>
<protein>
    <submittedName>
        <fullName evidence="2">Pimeloyl-ACP methyl ester carboxylesterase</fullName>
    </submittedName>
</protein>
<evidence type="ECO:0000259" key="1">
    <source>
        <dbReference type="Pfam" id="PF12697"/>
    </source>
</evidence>
<feature type="domain" description="AB hydrolase-1" evidence="1">
    <location>
        <begin position="7"/>
        <end position="217"/>
    </location>
</feature>
<dbReference type="OrthoDB" id="9112061at2"/>
<evidence type="ECO:0000313" key="3">
    <source>
        <dbReference type="Proteomes" id="UP000198778"/>
    </source>
</evidence>
<organism evidence="2 3">
    <name type="scientific">Alkalicoccus daliensis</name>
    <dbReference type="NCBI Taxonomy" id="745820"/>
    <lineage>
        <taxon>Bacteria</taxon>
        <taxon>Bacillati</taxon>
        <taxon>Bacillota</taxon>
        <taxon>Bacilli</taxon>
        <taxon>Bacillales</taxon>
        <taxon>Bacillaceae</taxon>
        <taxon>Alkalicoccus</taxon>
    </lineage>
</organism>
<accession>A0A1H0F538</accession>
<dbReference type="InterPro" id="IPR029058">
    <property type="entry name" value="AB_hydrolase_fold"/>
</dbReference>
<dbReference type="Gene3D" id="3.40.50.1820">
    <property type="entry name" value="alpha/beta hydrolase"/>
    <property type="match status" value="1"/>
</dbReference>
<dbReference type="InterPro" id="IPR000073">
    <property type="entry name" value="AB_hydrolase_1"/>
</dbReference>
<reference evidence="3" key="1">
    <citation type="submission" date="2016-10" db="EMBL/GenBank/DDBJ databases">
        <authorList>
            <person name="Varghese N."/>
            <person name="Submissions S."/>
        </authorList>
    </citation>
    <scope>NUCLEOTIDE SEQUENCE [LARGE SCALE GENOMIC DNA]</scope>
    <source>
        <strain evidence="3">CGMCC 1.10369</strain>
    </source>
</reference>
<name>A0A1H0F538_9BACI</name>
<dbReference type="AlphaFoldDB" id="A0A1H0F538"/>
<keyword evidence="3" id="KW-1185">Reference proteome</keyword>
<dbReference type="PANTHER" id="PTHR43194">
    <property type="entry name" value="HYDROLASE ALPHA/BETA FOLD FAMILY"/>
    <property type="match status" value="1"/>
</dbReference>
<evidence type="ECO:0000313" key="2">
    <source>
        <dbReference type="EMBL" id="SDN89701.1"/>
    </source>
</evidence>
<dbReference type="PANTHER" id="PTHR43194:SF2">
    <property type="entry name" value="PEROXISOMAL MEMBRANE PROTEIN LPX1"/>
    <property type="match status" value="1"/>
</dbReference>
<sequence length="234" mass="25892">MEKINWLFIHGAGGSASTWRYLENEWDEPAQFINLGGRKEEPATDQQSVEAHAASLKPLLKPSSVVVGHSLGGLIALELARQKEVIGAVLIGSHFTLPVHEKALAKLEKGQYPEGLLLASFAAETPEELREEERKYISQVKSEQTYHDFLICDQYSNGKKALTELSVPILCLYGCEDKLIPPGAASALFSHHPEVKQTFIPGTGHYPMLEKPEAVREELLQFKSVLQKQGGYSL</sequence>
<gene>
    <name evidence="2" type="ORF">SAMN04488053_104191</name>
</gene>
<dbReference type="EMBL" id="FNIL01000004">
    <property type="protein sequence ID" value="SDN89701.1"/>
    <property type="molecule type" value="Genomic_DNA"/>
</dbReference>